<dbReference type="Proteomes" id="UP000237968">
    <property type="component" value="Unassembled WGS sequence"/>
</dbReference>
<protein>
    <submittedName>
        <fullName evidence="1">Uncharacterized protein</fullName>
    </submittedName>
</protein>
<dbReference type="EMBL" id="PVNK01000035">
    <property type="protein sequence ID" value="PRQ04532.1"/>
    <property type="molecule type" value="Genomic_DNA"/>
</dbReference>
<sequence>MSDNRRRHRVFFTKHTEYHLRGEECVGVRDRASGAWMVQHAALRLHALALPELPHSSEWIGQRIHFWGRATDVLTSPVVAIGRPRIEEVLDYVSQARSGFIHENPSPDLEASLPAALSA</sequence>
<accession>A0A2S9YHL7</accession>
<keyword evidence="2" id="KW-1185">Reference proteome</keyword>
<name>A0A2S9YHL7_9BACT</name>
<evidence type="ECO:0000313" key="2">
    <source>
        <dbReference type="Proteomes" id="UP000237968"/>
    </source>
</evidence>
<organism evidence="1 2">
    <name type="scientific">Enhygromyxa salina</name>
    <dbReference type="NCBI Taxonomy" id="215803"/>
    <lineage>
        <taxon>Bacteria</taxon>
        <taxon>Pseudomonadati</taxon>
        <taxon>Myxococcota</taxon>
        <taxon>Polyangia</taxon>
        <taxon>Nannocystales</taxon>
        <taxon>Nannocystaceae</taxon>
        <taxon>Enhygromyxa</taxon>
    </lineage>
</organism>
<gene>
    <name evidence="1" type="ORF">ENSA5_06560</name>
</gene>
<evidence type="ECO:0000313" key="1">
    <source>
        <dbReference type="EMBL" id="PRQ04532.1"/>
    </source>
</evidence>
<comment type="caution">
    <text evidence="1">The sequence shown here is derived from an EMBL/GenBank/DDBJ whole genome shotgun (WGS) entry which is preliminary data.</text>
</comment>
<dbReference type="RefSeq" id="WP_106390109.1">
    <property type="nucleotide sequence ID" value="NZ_PVNK01000035.1"/>
</dbReference>
<dbReference type="OrthoDB" id="5516780at2"/>
<reference evidence="1 2" key="1">
    <citation type="submission" date="2018-03" db="EMBL/GenBank/DDBJ databases">
        <title>Draft Genome Sequences of the Obligatory Marine Myxobacteria Enhygromyxa salina SWB005.</title>
        <authorList>
            <person name="Poehlein A."/>
            <person name="Moghaddam J.A."/>
            <person name="Harms H."/>
            <person name="Alanjari M."/>
            <person name="Koenig G.M."/>
            <person name="Daniel R."/>
            <person name="Schaeberle T.F."/>
        </authorList>
    </citation>
    <scope>NUCLEOTIDE SEQUENCE [LARGE SCALE GENOMIC DNA]</scope>
    <source>
        <strain evidence="1 2">SWB005</strain>
    </source>
</reference>
<proteinExistence type="predicted"/>
<dbReference type="AlphaFoldDB" id="A0A2S9YHL7"/>